<gene>
    <name evidence="1" type="ORF">SAMN06295937_10666</name>
</gene>
<organism evidence="1 2">
    <name type="scientific">Sphingopyxis flava</name>
    <dbReference type="NCBI Taxonomy" id="1507287"/>
    <lineage>
        <taxon>Bacteria</taxon>
        <taxon>Pseudomonadati</taxon>
        <taxon>Pseudomonadota</taxon>
        <taxon>Alphaproteobacteria</taxon>
        <taxon>Sphingomonadales</taxon>
        <taxon>Sphingomonadaceae</taxon>
        <taxon>Sphingopyxis</taxon>
    </lineage>
</organism>
<dbReference type="EMBL" id="FUYP01000066">
    <property type="protein sequence ID" value="SKC05358.1"/>
    <property type="molecule type" value="Genomic_DNA"/>
</dbReference>
<dbReference type="AlphaFoldDB" id="A0A1T5GAA9"/>
<keyword evidence="2" id="KW-1185">Reference proteome</keyword>
<protein>
    <submittedName>
        <fullName evidence="1">Uncharacterized protein</fullName>
    </submittedName>
</protein>
<evidence type="ECO:0000313" key="2">
    <source>
        <dbReference type="Proteomes" id="UP000190044"/>
    </source>
</evidence>
<evidence type="ECO:0000313" key="1">
    <source>
        <dbReference type="EMBL" id="SKC05358.1"/>
    </source>
</evidence>
<accession>A0A1T5GAA9</accession>
<proteinExistence type="predicted"/>
<name>A0A1T5GAA9_9SPHN</name>
<sequence>MNVGGMQETKIAQNSSPLESGDILWVTAILRLCSAPWENTPNMAAELLAMRSAQSHVL</sequence>
<reference evidence="2" key="1">
    <citation type="submission" date="2017-02" db="EMBL/GenBank/DDBJ databases">
        <authorList>
            <person name="Varghese N."/>
            <person name="Submissions S."/>
        </authorList>
    </citation>
    <scope>NUCLEOTIDE SEQUENCE [LARGE SCALE GENOMIC DNA]</scope>
    <source>
        <strain evidence="2">R11H</strain>
    </source>
</reference>
<dbReference type="Proteomes" id="UP000190044">
    <property type="component" value="Unassembled WGS sequence"/>
</dbReference>